<evidence type="ECO:0000256" key="1">
    <source>
        <dbReference type="ARBA" id="ARBA00006964"/>
    </source>
</evidence>
<dbReference type="EMBL" id="JAGPXC010000002">
    <property type="protein sequence ID" value="KAH6658002.1"/>
    <property type="molecule type" value="Genomic_DNA"/>
</dbReference>
<feature type="binding site" evidence="2">
    <location>
        <position position="118"/>
    </location>
    <ligand>
        <name>a divalent metal cation</name>
        <dbReference type="ChEBI" id="CHEBI:60240"/>
        <label>1</label>
    </ligand>
</feature>
<feature type="binding site" evidence="2">
    <location>
        <position position="255"/>
    </location>
    <ligand>
        <name>a divalent metal cation</name>
        <dbReference type="ChEBI" id="CHEBI:60240"/>
        <label>1</label>
    </ligand>
</feature>
<dbReference type="SUPFAM" id="SSF102705">
    <property type="entry name" value="NIF3 (NGG1p interacting factor 3)-like"/>
    <property type="match status" value="1"/>
</dbReference>
<feature type="binding site" evidence="2">
    <location>
        <position position="251"/>
    </location>
    <ligand>
        <name>a divalent metal cation</name>
        <dbReference type="ChEBI" id="CHEBI:60240"/>
        <label>1</label>
    </ligand>
</feature>
<comment type="caution">
    <text evidence="3">The sequence shown here is derived from an EMBL/GenBank/DDBJ whole genome shotgun (WGS) entry which is preliminary data.</text>
</comment>
<dbReference type="GeneID" id="70126407"/>
<evidence type="ECO:0000256" key="2">
    <source>
        <dbReference type="PIRSR" id="PIRSR602678-1"/>
    </source>
</evidence>
<dbReference type="GO" id="GO:0046872">
    <property type="term" value="F:metal ion binding"/>
    <property type="evidence" value="ECO:0007669"/>
    <property type="project" value="UniProtKB-KW"/>
</dbReference>
<gene>
    <name evidence="3" type="ORF">BKA67DRAFT_512917</name>
</gene>
<dbReference type="Pfam" id="PF01784">
    <property type="entry name" value="DUF34_NIF3"/>
    <property type="match status" value="1"/>
</dbReference>
<dbReference type="RefSeq" id="XP_045962236.1">
    <property type="nucleotide sequence ID" value="XM_046097515.1"/>
</dbReference>
<dbReference type="PANTHER" id="PTHR13799">
    <property type="entry name" value="NGG1 INTERACTING FACTOR 3"/>
    <property type="match status" value="1"/>
</dbReference>
<dbReference type="GO" id="GO:0005739">
    <property type="term" value="C:mitochondrion"/>
    <property type="evidence" value="ECO:0007669"/>
    <property type="project" value="TreeGrafter"/>
</dbReference>
<dbReference type="Proteomes" id="UP000758603">
    <property type="component" value="Unassembled WGS sequence"/>
</dbReference>
<dbReference type="FunFam" id="3.40.1390.30:FF:000001">
    <property type="entry name" value="GTP cyclohydrolase 1 type 2"/>
    <property type="match status" value="1"/>
</dbReference>
<dbReference type="InterPro" id="IPR036069">
    <property type="entry name" value="DUF34/NIF3_sf"/>
</dbReference>
<proteinExistence type="inferred from homology"/>
<dbReference type="InterPro" id="IPR002678">
    <property type="entry name" value="DUF34/NIF3"/>
</dbReference>
<organism evidence="3 4">
    <name type="scientific">Truncatella angustata</name>
    <dbReference type="NCBI Taxonomy" id="152316"/>
    <lineage>
        <taxon>Eukaryota</taxon>
        <taxon>Fungi</taxon>
        <taxon>Dikarya</taxon>
        <taxon>Ascomycota</taxon>
        <taxon>Pezizomycotina</taxon>
        <taxon>Sordariomycetes</taxon>
        <taxon>Xylariomycetidae</taxon>
        <taxon>Amphisphaeriales</taxon>
        <taxon>Sporocadaceae</taxon>
        <taxon>Truncatella</taxon>
    </lineage>
</organism>
<protein>
    <submittedName>
        <fullName evidence="3">GTP cyclohydrolase 1 type 2/Nif3</fullName>
    </submittedName>
</protein>
<dbReference type="OrthoDB" id="3345469at2759"/>
<comment type="similarity">
    <text evidence="1">Belongs to the GTP cyclohydrolase I type 2/NIF3 family.</text>
</comment>
<evidence type="ECO:0000313" key="3">
    <source>
        <dbReference type="EMBL" id="KAH6658002.1"/>
    </source>
</evidence>
<keyword evidence="2" id="KW-0479">Metal-binding</keyword>
<keyword evidence="4" id="KW-1185">Reference proteome</keyword>
<evidence type="ECO:0000313" key="4">
    <source>
        <dbReference type="Proteomes" id="UP000758603"/>
    </source>
</evidence>
<sequence>MTTEAPKPSFTTAVVEAIRALYPQELADGAWDNTGLLLDQAQDARLTAQTDNIVLLTNDLSAPVVDEALRVKANVIISYHPCIFRGLKSLTNSDPMQASLLRLIAAGVAVYCPHTAMDAAHGGINDWICDIVVNGQSEVRSTVLQPISRSLPEGHDGAGYGRSVVLDTPLPLSTLLKNLSAGIGGQRYISIALPPGKTDLQEVISKVAVCAGSGSSVLKGCDAQLLVTGEMSHHDALHHTQLGQIVATVFHSNSERHYLTQRLKPKLEEQLKQSGLESYSVLVSKKDRDPFETIDVTQL</sequence>
<dbReference type="AlphaFoldDB" id="A0A9P8UT44"/>
<dbReference type="Gene3D" id="3.40.1390.30">
    <property type="entry name" value="NIF3 (NGG1p interacting factor 3)-like"/>
    <property type="match status" value="1"/>
</dbReference>
<accession>A0A9P8UT44</accession>
<feature type="binding site" evidence="2">
    <location>
        <position position="80"/>
    </location>
    <ligand>
        <name>a divalent metal cation</name>
        <dbReference type="ChEBI" id="CHEBI:60240"/>
        <label>1</label>
    </ligand>
</feature>
<reference evidence="3" key="1">
    <citation type="journal article" date="2021" name="Nat. Commun.">
        <title>Genetic determinants of endophytism in the Arabidopsis root mycobiome.</title>
        <authorList>
            <person name="Mesny F."/>
            <person name="Miyauchi S."/>
            <person name="Thiergart T."/>
            <person name="Pickel B."/>
            <person name="Atanasova L."/>
            <person name="Karlsson M."/>
            <person name="Huettel B."/>
            <person name="Barry K.W."/>
            <person name="Haridas S."/>
            <person name="Chen C."/>
            <person name="Bauer D."/>
            <person name="Andreopoulos W."/>
            <person name="Pangilinan J."/>
            <person name="LaButti K."/>
            <person name="Riley R."/>
            <person name="Lipzen A."/>
            <person name="Clum A."/>
            <person name="Drula E."/>
            <person name="Henrissat B."/>
            <person name="Kohler A."/>
            <person name="Grigoriev I.V."/>
            <person name="Martin F.M."/>
            <person name="Hacquard S."/>
        </authorList>
    </citation>
    <scope>NUCLEOTIDE SEQUENCE</scope>
    <source>
        <strain evidence="3">MPI-SDFR-AT-0073</strain>
    </source>
</reference>
<name>A0A9P8UT44_9PEZI</name>
<dbReference type="PANTHER" id="PTHR13799:SF13">
    <property type="entry name" value="NIF3-LIKE PROTEIN 1"/>
    <property type="match status" value="1"/>
</dbReference>